<name>A0A6J5SLP9_9CAUD</name>
<evidence type="ECO:0000313" key="3">
    <source>
        <dbReference type="EMBL" id="CAB4215470.1"/>
    </source>
</evidence>
<dbReference type="EMBL" id="LR797069">
    <property type="protein sequence ID" value="CAB4184512.1"/>
    <property type="molecule type" value="Genomic_DNA"/>
</dbReference>
<evidence type="ECO:0000256" key="1">
    <source>
        <dbReference type="SAM" id="MobiDB-lite"/>
    </source>
</evidence>
<evidence type="ECO:0000313" key="2">
    <source>
        <dbReference type="EMBL" id="CAB4184512.1"/>
    </source>
</evidence>
<evidence type="ECO:0000313" key="4">
    <source>
        <dbReference type="EMBL" id="CAB5230556.1"/>
    </source>
</evidence>
<gene>
    <name evidence="2" type="ORF">UFOVP1126_24</name>
    <name evidence="3" type="ORF">UFOVP1485_24</name>
    <name evidence="4" type="ORF">UFOVP1573_35</name>
</gene>
<organism evidence="3">
    <name type="scientific">uncultured Caudovirales phage</name>
    <dbReference type="NCBI Taxonomy" id="2100421"/>
    <lineage>
        <taxon>Viruses</taxon>
        <taxon>Duplodnaviria</taxon>
        <taxon>Heunggongvirae</taxon>
        <taxon>Uroviricota</taxon>
        <taxon>Caudoviricetes</taxon>
        <taxon>Peduoviridae</taxon>
        <taxon>Maltschvirus</taxon>
        <taxon>Maltschvirus maltsch</taxon>
    </lineage>
</organism>
<proteinExistence type="predicted"/>
<feature type="compositionally biased region" description="Pro residues" evidence="1">
    <location>
        <begin position="66"/>
        <end position="78"/>
    </location>
</feature>
<dbReference type="EMBL" id="LR798419">
    <property type="protein sequence ID" value="CAB5230556.1"/>
    <property type="molecule type" value="Genomic_DNA"/>
</dbReference>
<accession>A0A6J5SLP9</accession>
<feature type="region of interest" description="Disordered" evidence="1">
    <location>
        <begin position="54"/>
        <end position="86"/>
    </location>
</feature>
<reference evidence="3" key="1">
    <citation type="submission" date="2020-05" db="EMBL/GenBank/DDBJ databases">
        <authorList>
            <person name="Chiriac C."/>
            <person name="Salcher M."/>
            <person name="Ghai R."/>
            <person name="Kavagutti S V."/>
        </authorList>
    </citation>
    <scope>NUCLEOTIDE SEQUENCE</scope>
</reference>
<sequence length="86" mass="9488">MQYAFISADGKLVNIIEGALSPTEKIRFLADYRVLYGAEQIVEVEAEQRPAIGGTYTDGVFTAPPDQEPVPEPQPEPLPEIMEPEI</sequence>
<dbReference type="EMBL" id="LR797428">
    <property type="protein sequence ID" value="CAB4215470.1"/>
    <property type="molecule type" value="Genomic_DNA"/>
</dbReference>
<protein>
    <submittedName>
        <fullName evidence="3">Uncharacterized protein</fullName>
    </submittedName>
</protein>